<sequence length="346" mass="38865">MIDLAAIYFGIFIGVFPLTLVKIVRQSRKIISQAQSRSYQNAYLYMIWIEAIVNFVFAIVTYLYLTEVIPGSTGLYFGTIGLWAIQTQLLSQIIANRVSLIMINKRKARLLKWCIFGMIGCINVGVCVIWPAAYEAKATPMQKRLNDVFEMVDKTFFLLVDFSLNGTFLYLVRFRLISHGLKKYWPLFRFNCVLVVLTTSMDAALLGMLNLPSRYLYEQFAPVVYIVKLHVELTMASMIAKVVRKSVTSSGIRHQPIELPKRTSRFRCKKHAQIVEGNQRGGMQSSSTGTGTGTDVDAFGNDVSIQKTETSADIPLAYYAGRGGIMKTTTTTVFTADHVREHTASA</sequence>
<feature type="transmembrane region" description="Helical" evidence="1">
    <location>
        <begin position="110"/>
        <end position="134"/>
    </location>
</feature>
<evidence type="ECO:0000313" key="3">
    <source>
        <dbReference type="Proteomes" id="UP000706124"/>
    </source>
</evidence>
<keyword evidence="1" id="KW-0812">Transmembrane</keyword>
<dbReference type="AlphaFoldDB" id="A0A9P7MF25"/>
<accession>A0A9P7MF25</accession>
<protein>
    <submittedName>
        <fullName evidence="2">Uncharacterized protein</fullName>
    </submittedName>
</protein>
<keyword evidence="3" id="KW-1185">Reference proteome</keyword>
<organism evidence="2 3">
    <name type="scientific">Claviceps pazoutovae</name>
    <dbReference type="NCBI Taxonomy" id="1649127"/>
    <lineage>
        <taxon>Eukaryota</taxon>
        <taxon>Fungi</taxon>
        <taxon>Dikarya</taxon>
        <taxon>Ascomycota</taxon>
        <taxon>Pezizomycotina</taxon>
        <taxon>Sordariomycetes</taxon>
        <taxon>Hypocreomycetidae</taxon>
        <taxon>Hypocreales</taxon>
        <taxon>Clavicipitaceae</taxon>
        <taxon>Claviceps</taxon>
    </lineage>
</organism>
<keyword evidence="1" id="KW-1133">Transmembrane helix</keyword>
<keyword evidence="1" id="KW-0472">Membrane</keyword>
<dbReference type="PANTHER" id="PTHR35179">
    <property type="entry name" value="PROTEIN CBG02620"/>
    <property type="match status" value="1"/>
</dbReference>
<dbReference type="EMBL" id="SRPO01000105">
    <property type="protein sequence ID" value="KAG5940946.1"/>
    <property type="molecule type" value="Genomic_DNA"/>
</dbReference>
<evidence type="ECO:0000256" key="1">
    <source>
        <dbReference type="SAM" id="Phobius"/>
    </source>
</evidence>
<feature type="transmembrane region" description="Helical" evidence="1">
    <location>
        <begin position="6"/>
        <end position="24"/>
    </location>
</feature>
<name>A0A9P7MF25_9HYPO</name>
<feature type="transmembrane region" description="Helical" evidence="1">
    <location>
        <begin position="45"/>
        <end position="64"/>
    </location>
</feature>
<evidence type="ECO:0000313" key="2">
    <source>
        <dbReference type="EMBL" id="KAG5940946.1"/>
    </source>
</evidence>
<feature type="transmembrane region" description="Helical" evidence="1">
    <location>
        <begin position="154"/>
        <end position="172"/>
    </location>
</feature>
<dbReference type="PANTHER" id="PTHR35179:SF1">
    <property type="entry name" value="INTEGRAL MEMBRANE PROTEIN"/>
    <property type="match status" value="1"/>
</dbReference>
<dbReference type="OrthoDB" id="3205825at2759"/>
<proteinExistence type="predicted"/>
<gene>
    <name evidence="2" type="ORF">E4U60_000243</name>
</gene>
<feature type="transmembrane region" description="Helical" evidence="1">
    <location>
        <begin position="192"/>
        <end position="211"/>
    </location>
</feature>
<feature type="transmembrane region" description="Helical" evidence="1">
    <location>
        <begin position="76"/>
        <end position="98"/>
    </location>
</feature>
<reference evidence="2 3" key="1">
    <citation type="journal article" date="2020" name="bioRxiv">
        <title>Whole genome comparisons of ergot fungi reveals the divergence and evolution of species within the genus Claviceps are the result of varying mechanisms driving genome evolution and host range expansion.</title>
        <authorList>
            <person name="Wyka S.A."/>
            <person name="Mondo S.J."/>
            <person name="Liu M."/>
            <person name="Dettman J."/>
            <person name="Nalam V."/>
            <person name="Broders K.D."/>
        </authorList>
    </citation>
    <scope>NUCLEOTIDE SEQUENCE [LARGE SCALE GENOMIC DNA]</scope>
    <source>
        <strain evidence="2 3">CCC 1485</strain>
    </source>
</reference>
<comment type="caution">
    <text evidence="2">The sequence shown here is derived from an EMBL/GenBank/DDBJ whole genome shotgun (WGS) entry which is preliminary data.</text>
</comment>
<dbReference type="Proteomes" id="UP000706124">
    <property type="component" value="Unassembled WGS sequence"/>
</dbReference>